<evidence type="ECO:0000313" key="4">
    <source>
        <dbReference type="RefSeq" id="XP_020095304.1"/>
    </source>
</evidence>
<keyword evidence="1" id="KW-0175">Coiled coil</keyword>
<feature type="coiled-coil region" evidence="1">
    <location>
        <begin position="23"/>
        <end position="57"/>
    </location>
</feature>
<dbReference type="AlphaFoldDB" id="A0A6P5FH99"/>
<dbReference type="RefSeq" id="XP_020095304.1">
    <property type="nucleotide sequence ID" value="XM_020239715.1"/>
</dbReference>
<sequence>MGDSTAMTIDFLRVRLLSERSVSRAARDRADQLAKRVVELEEQLRIVIIQRKKAEKAVAEVLAILKLQGIGDLSEGIDSSSDQEVGPSVVEGCEGTSKGDETSSGSKVGKSEVEDALSGSELGASASQVGGLLWKGRSGSPDSRKKQQAKHFRQRQRRSSFILTVESSPKYQLGMSCRKIKQKDFGSAVDDERDKTKEPLDTLDYNDDQPDFYEDVSKVELCTVDDQKRETDAGGYTSRDRRDREMERVLKQQAQLIGQYEQEENAQREWEKKFNENKSSTVFQNRVKLENQAHLANDDCEPKEAAVELAAEKSFCDGEAKLSVGNLSSTRDPTAECFSNTSAVGTPKSSEEIGSQGGAVVLTSDGCVPSDPIGMDNLLNKIYNELPIKEIGSILHESAYLTEGTTNTSPAGMHNQGPLLENSDCGSPSTDNSNDLNSNWGSSGFRTHLKNDLQLQLYGTPRSRLEGVLEALHRAKLSLKEELDKSPVTNQEILGTTAVRDSLSRGTESIDSLKIPAGSAGLFRLPTDSFPKADYSGSASHIAELSLVADSNSLLAGAGPEFSMSRQWFDPQGILIPVTNSSGYNIAYSDLSIGRPSCPSGISPLYGDLGDGMPTGDRLANFYGGEGSFPGGRML</sequence>
<dbReference type="PANTHER" id="PTHR33701:SF3">
    <property type="entry name" value="TRANSCRIPTIONAL REGULATOR ATRX"/>
    <property type="match status" value="1"/>
</dbReference>
<proteinExistence type="predicted"/>
<keyword evidence="3" id="KW-1185">Reference proteome</keyword>
<protein>
    <submittedName>
        <fullName evidence="4 5">Uncharacterized protein LOC109714947 isoform X1</fullName>
    </submittedName>
</protein>
<feature type="region of interest" description="Disordered" evidence="2">
    <location>
        <begin position="405"/>
        <end position="439"/>
    </location>
</feature>
<dbReference type="OrthoDB" id="1939754at2759"/>
<gene>
    <name evidence="4 5 6" type="primary">LOC109714947</name>
</gene>
<name>A0A6P5FH99_ANACO</name>
<reference evidence="3" key="1">
    <citation type="journal article" date="2015" name="Nat. Genet.">
        <title>The pineapple genome and the evolution of CAM photosynthesis.</title>
        <authorList>
            <person name="Ming R."/>
            <person name="VanBuren R."/>
            <person name="Wai C.M."/>
            <person name="Tang H."/>
            <person name="Schatz M.C."/>
            <person name="Bowers J.E."/>
            <person name="Lyons E."/>
            <person name="Wang M.L."/>
            <person name="Chen J."/>
            <person name="Biggers E."/>
            <person name="Zhang J."/>
            <person name="Huang L."/>
            <person name="Zhang L."/>
            <person name="Miao W."/>
            <person name="Zhang J."/>
            <person name="Ye Z."/>
            <person name="Miao C."/>
            <person name="Lin Z."/>
            <person name="Wang H."/>
            <person name="Zhou H."/>
            <person name="Yim W.C."/>
            <person name="Priest H.D."/>
            <person name="Zheng C."/>
            <person name="Woodhouse M."/>
            <person name="Edger P.P."/>
            <person name="Guyot R."/>
            <person name="Guo H.B."/>
            <person name="Guo H."/>
            <person name="Zheng G."/>
            <person name="Singh R."/>
            <person name="Sharma A."/>
            <person name="Min X."/>
            <person name="Zheng Y."/>
            <person name="Lee H."/>
            <person name="Gurtowski J."/>
            <person name="Sedlazeck F.J."/>
            <person name="Harkess A."/>
            <person name="McKain M.R."/>
            <person name="Liao Z."/>
            <person name="Fang J."/>
            <person name="Liu J."/>
            <person name="Zhang X."/>
            <person name="Zhang Q."/>
            <person name="Hu W."/>
            <person name="Qin Y."/>
            <person name="Wang K."/>
            <person name="Chen L.Y."/>
            <person name="Shirley N."/>
            <person name="Lin Y.R."/>
            <person name="Liu L.Y."/>
            <person name="Hernandez A.G."/>
            <person name="Wright C.L."/>
            <person name="Bulone V."/>
            <person name="Tuskan G.A."/>
            <person name="Heath K."/>
            <person name="Zee F."/>
            <person name="Moore P.H."/>
            <person name="Sunkar R."/>
            <person name="Leebens-Mack J.H."/>
            <person name="Mockler T."/>
            <person name="Bennetzen J.L."/>
            <person name="Freeling M."/>
            <person name="Sankoff D."/>
            <person name="Paterson A.H."/>
            <person name="Zhu X."/>
            <person name="Yang X."/>
            <person name="Smith J.A."/>
            <person name="Cushman J.C."/>
            <person name="Paull R.E."/>
            <person name="Yu Q."/>
        </authorList>
    </citation>
    <scope>NUCLEOTIDE SEQUENCE [LARGE SCALE GENOMIC DNA]</scope>
    <source>
        <strain evidence="3">cv. F153</strain>
    </source>
</reference>
<feature type="region of interest" description="Disordered" evidence="2">
    <location>
        <begin position="133"/>
        <end position="158"/>
    </location>
</feature>
<dbReference type="RefSeq" id="XP_020095310.1">
    <property type="nucleotide sequence ID" value="XM_020239721.1"/>
</dbReference>
<feature type="compositionally biased region" description="Polar residues" evidence="2">
    <location>
        <begin position="424"/>
        <end position="439"/>
    </location>
</feature>
<organism evidence="4">
    <name type="scientific">Ananas comosus</name>
    <name type="common">Pineapple</name>
    <name type="synonym">Ananas ananas</name>
    <dbReference type="NCBI Taxonomy" id="4615"/>
    <lineage>
        <taxon>Eukaryota</taxon>
        <taxon>Viridiplantae</taxon>
        <taxon>Streptophyta</taxon>
        <taxon>Embryophyta</taxon>
        <taxon>Tracheophyta</taxon>
        <taxon>Spermatophyta</taxon>
        <taxon>Magnoliopsida</taxon>
        <taxon>Liliopsida</taxon>
        <taxon>Poales</taxon>
        <taxon>Bromeliaceae</taxon>
        <taxon>Bromelioideae</taxon>
        <taxon>Ananas</taxon>
    </lineage>
</organism>
<dbReference type="PANTHER" id="PTHR33701">
    <property type="entry name" value="TRANSMEMBRANE PROTEIN"/>
    <property type="match status" value="1"/>
</dbReference>
<reference evidence="4 5" key="2">
    <citation type="submission" date="2025-04" db="UniProtKB">
        <authorList>
            <consortium name="RefSeq"/>
        </authorList>
    </citation>
    <scope>IDENTIFICATION</scope>
    <source>
        <tissue evidence="4 5">Leaf</tissue>
    </source>
</reference>
<evidence type="ECO:0000256" key="1">
    <source>
        <dbReference type="SAM" id="Coils"/>
    </source>
</evidence>
<feature type="compositionally biased region" description="Basic residues" evidence="2">
    <location>
        <begin position="146"/>
        <end position="158"/>
    </location>
</feature>
<feature type="compositionally biased region" description="Basic and acidic residues" evidence="2">
    <location>
        <begin position="190"/>
        <end position="200"/>
    </location>
</feature>
<evidence type="ECO:0000313" key="3">
    <source>
        <dbReference type="Proteomes" id="UP000515123"/>
    </source>
</evidence>
<dbReference type="RefSeq" id="XP_020095317.1">
    <property type="nucleotide sequence ID" value="XM_020239728.1"/>
</dbReference>
<dbReference type="GeneID" id="109714947"/>
<feature type="region of interest" description="Disordered" evidence="2">
    <location>
        <begin position="76"/>
        <end position="120"/>
    </location>
</feature>
<dbReference type="Proteomes" id="UP000515123">
    <property type="component" value="Linkage group 1"/>
</dbReference>
<accession>A0A6P5FH99</accession>
<feature type="region of interest" description="Disordered" evidence="2">
    <location>
        <begin position="184"/>
        <end position="209"/>
    </location>
</feature>
<evidence type="ECO:0000256" key="2">
    <source>
        <dbReference type="SAM" id="MobiDB-lite"/>
    </source>
</evidence>
<evidence type="ECO:0000313" key="6">
    <source>
        <dbReference type="RefSeq" id="XP_020095317.1"/>
    </source>
</evidence>
<evidence type="ECO:0000313" key="5">
    <source>
        <dbReference type="RefSeq" id="XP_020095310.1"/>
    </source>
</evidence>